<dbReference type="Proteomes" id="UP000254508">
    <property type="component" value="Plasmid unnamed"/>
</dbReference>
<name>A0A345YJJ1_9SPHN</name>
<dbReference type="KEGG" id="err:DVR09_16705"/>
<dbReference type="RefSeq" id="WP_115418406.1">
    <property type="nucleotide sequence ID" value="NZ_CP031358.1"/>
</dbReference>
<organism evidence="2 3">
    <name type="scientific">Erythrobacter aureus</name>
    <dbReference type="NCBI Taxonomy" id="2182384"/>
    <lineage>
        <taxon>Bacteria</taxon>
        <taxon>Pseudomonadati</taxon>
        <taxon>Pseudomonadota</taxon>
        <taxon>Alphaproteobacteria</taxon>
        <taxon>Sphingomonadales</taxon>
        <taxon>Erythrobacteraceae</taxon>
        <taxon>Erythrobacter/Porphyrobacter group</taxon>
        <taxon>Erythrobacter</taxon>
    </lineage>
</organism>
<evidence type="ECO:0000256" key="1">
    <source>
        <dbReference type="SAM" id="MobiDB-lite"/>
    </source>
</evidence>
<geneLocation type="plasmid" evidence="2 3">
    <name>unnamed</name>
</geneLocation>
<proteinExistence type="predicted"/>
<evidence type="ECO:0000313" key="2">
    <source>
        <dbReference type="EMBL" id="AXK44093.1"/>
    </source>
</evidence>
<reference evidence="2 3" key="1">
    <citation type="submission" date="2018-07" db="EMBL/GenBank/DDBJ databases">
        <title>Genome sequence of Erythrobacter strain YH-07, an antagonistic bacterium isolated from Yellow Sea.</title>
        <authorList>
            <person name="Tang T."/>
            <person name="Liu Q."/>
            <person name="Sun X."/>
        </authorList>
    </citation>
    <scope>NUCLEOTIDE SEQUENCE [LARGE SCALE GENOMIC DNA]</scope>
    <source>
        <strain evidence="2 3">YH-07</strain>
        <plasmid evidence="2 3">unnamed</plasmid>
    </source>
</reference>
<sequence length="231" mass="24764">METVRAINSMAAAEASGQDGSRTPGAVALRRRDDKIHVPAAKAMSLLHSNELAPSDDRATQIRLASAIDRQIAGNSAQTMPESDVTRNIMLDVLMQEAAARRIVAEGGKDPLGHLASPEANREALQPMGLLQRNGVNPGRAFNSASMDDLSSIAAGKYDRIENEHTKFAVATILRLDERQMSTKTMDVPAQPVGRAQRGLLSKPLAPPSDLTRGPRDRALLGFGQKVGAER</sequence>
<keyword evidence="3" id="KW-1185">Reference proteome</keyword>
<gene>
    <name evidence="2" type="ORF">DVR09_16705</name>
</gene>
<feature type="region of interest" description="Disordered" evidence="1">
    <location>
        <begin position="183"/>
        <end position="231"/>
    </location>
</feature>
<dbReference type="EMBL" id="CP031358">
    <property type="protein sequence ID" value="AXK44093.1"/>
    <property type="molecule type" value="Genomic_DNA"/>
</dbReference>
<dbReference type="OrthoDB" id="9861534at2"/>
<keyword evidence="2" id="KW-0614">Plasmid</keyword>
<evidence type="ECO:0000313" key="3">
    <source>
        <dbReference type="Proteomes" id="UP000254508"/>
    </source>
</evidence>
<dbReference type="AlphaFoldDB" id="A0A345YJJ1"/>
<accession>A0A345YJJ1</accession>
<protein>
    <submittedName>
        <fullName evidence="2">Uncharacterized protein</fullName>
    </submittedName>
</protein>